<keyword evidence="1" id="KW-0732">Signal</keyword>
<dbReference type="PROSITE" id="PS51257">
    <property type="entry name" value="PROKAR_LIPOPROTEIN"/>
    <property type="match status" value="1"/>
</dbReference>
<protein>
    <recommendedName>
        <fullName evidence="4">Lipoprotein</fullName>
    </recommendedName>
</protein>
<evidence type="ECO:0008006" key="4">
    <source>
        <dbReference type="Google" id="ProtNLM"/>
    </source>
</evidence>
<keyword evidence="3" id="KW-1185">Reference proteome</keyword>
<dbReference type="AlphaFoldDB" id="A0A2S2FD18"/>
<organism evidence="2 3">
    <name type="scientific">Acinetobacter defluvii</name>
    <dbReference type="NCBI Taxonomy" id="1871111"/>
    <lineage>
        <taxon>Bacteria</taxon>
        <taxon>Pseudomonadati</taxon>
        <taxon>Pseudomonadota</taxon>
        <taxon>Gammaproteobacteria</taxon>
        <taxon>Moraxellales</taxon>
        <taxon>Moraxellaceae</taxon>
        <taxon>Acinetobacter</taxon>
    </lineage>
</organism>
<name>A0A2S2FD18_9GAMM</name>
<feature type="chain" id="PRO_5015646563" description="Lipoprotein" evidence="1">
    <location>
        <begin position="22"/>
        <end position="60"/>
    </location>
</feature>
<sequence>MKISALIALCAAVLMTGCASTVTTYDSRGQVIGSCKAERGFVIGGSAGCVGHANQEGRSH</sequence>
<reference evidence="2" key="1">
    <citation type="submission" date="2019-08" db="EMBL/GenBank/DDBJ databases">
        <title>The complete genome of Acinetobacter defluvii strain WCHAD010030.</title>
        <authorList>
            <person name="Hu Y."/>
            <person name="Qin J."/>
            <person name="Feng Y."/>
            <person name="Zong Z."/>
        </authorList>
    </citation>
    <scope>NUCLEOTIDE SEQUENCE</scope>
    <source>
        <strain evidence="2">WCHA30</strain>
    </source>
</reference>
<gene>
    <name evidence="2" type="ORF">DJ533_09970</name>
</gene>
<proteinExistence type="predicted"/>
<dbReference type="Proteomes" id="UP000245977">
    <property type="component" value="Chromosome"/>
</dbReference>
<evidence type="ECO:0000256" key="1">
    <source>
        <dbReference type="SAM" id="SignalP"/>
    </source>
</evidence>
<dbReference type="EMBL" id="CP029397">
    <property type="protein sequence ID" value="AWL28871.1"/>
    <property type="molecule type" value="Genomic_DNA"/>
</dbReference>
<dbReference type="OrthoDB" id="6695278at2"/>
<dbReference type="RefSeq" id="WP_065993900.1">
    <property type="nucleotide sequence ID" value="NZ_CP029397.2"/>
</dbReference>
<dbReference type="KEGG" id="adv:DJ533_09970"/>
<feature type="signal peptide" evidence="1">
    <location>
        <begin position="1"/>
        <end position="21"/>
    </location>
</feature>
<accession>A0A2S2FD18</accession>
<dbReference type="STRING" id="1871111.GCA_001704615_03223"/>
<evidence type="ECO:0000313" key="3">
    <source>
        <dbReference type="Proteomes" id="UP000245977"/>
    </source>
</evidence>
<evidence type="ECO:0000313" key="2">
    <source>
        <dbReference type="EMBL" id="AWL28871.1"/>
    </source>
</evidence>